<dbReference type="InterPro" id="IPR011650">
    <property type="entry name" value="Peptidase_M20_dimer"/>
</dbReference>
<organism evidence="7 9">
    <name type="scientific">Clostridium septicum</name>
    <dbReference type="NCBI Taxonomy" id="1504"/>
    <lineage>
        <taxon>Bacteria</taxon>
        <taxon>Bacillati</taxon>
        <taxon>Bacillota</taxon>
        <taxon>Clostridia</taxon>
        <taxon>Eubacteriales</taxon>
        <taxon>Clostridiaceae</taxon>
        <taxon>Clostridium</taxon>
    </lineage>
</organism>
<evidence type="ECO:0000313" key="10">
    <source>
        <dbReference type="Proteomes" id="UP001055437"/>
    </source>
</evidence>
<evidence type="ECO:0000256" key="4">
    <source>
        <dbReference type="ARBA" id="ARBA00022801"/>
    </source>
</evidence>
<dbReference type="Gene3D" id="3.40.630.10">
    <property type="entry name" value="Zn peptidases"/>
    <property type="match status" value="2"/>
</dbReference>
<gene>
    <name evidence="7" type="ORF">CP523_14755</name>
    <name evidence="8" type="ORF">NH397_07190</name>
</gene>
<dbReference type="Gene3D" id="3.30.70.360">
    <property type="match status" value="1"/>
</dbReference>
<keyword evidence="10" id="KW-1185">Reference proteome</keyword>
<reference evidence="8" key="2">
    <citation type="submission" date="2022-06" db="EMBL/GenBank/DDBJ databases">
        <authorList>
            <person name="Holder M.E."/>
            <person name="Ajami N.J."/>
            <person name="Petrosino J.F."/>
        </authorList>
    </citation>
    <scope>NUCLEOTIDE SEQUENCE</scope>
    <source>
        <strain evidence="8">RMA 8861</strain>
    </source>
</reference>
<comment type="similarity">
    <text evidence="2">Belongs to the peptidase M20A family.</text>
</comment>
<feature type="domain" description="Peptidase M20 dimerisation" evidence="6">
    <location>
        <begin position="205"/>
        <end position="313"/>
    </location>
</feature>
<dbReference type="GeneID" id="303561947"/>
<dbReference type="KEGG" id="csep:CP523_14755"/>
<dbReference type="SUPFAM" id="SSF53187">
    <property type="entry name" value="Zn-dependent exopeptidases"/>
    <property type="match status" value="1"/>
</dbReference>
<protein>
    <submittedName>
        <fullName evidence="8">M20/M25/M40 family metallo-hydrolase</fullName>
    </submittedName>
    <submittedName>
        <fullName evidence="7">Peptidase dimerization protein</fullName>
    </submittedName>
</protein>
<evidence type="ECO:0000256" key="1">
    <source>
        <dbReference type="ARBA" id="ARBA00001947"/>
    </source>
</evidence>
<dbReference type="EMBL" id="CP023671">
    <property type="protein sequence ID" value="AYE35588.1"/>
    <property type="molecule type" value="Genomic_DNA"/>
</dbReference>
<dbReference type="Proteomes" id="UP000280586">
    <property type="component" value="Chromosome"/>
</dbReference>
<evidence type="ECO:0000256" key="3">
    <source>
        <dbReference type="ARBA" id="ARBA00022723"/>
    </source>
</evidence>
<dbReference type="Pfam" id="PF07687">
    <property type="entry name" value="M20_dimer"/>
    <property type="match status" value="1"/>
</dbReference>
<evidence type="ECO:0000313" key="7">
    <source>
        <dbReference type="EMBL" id="AYE35588.1"/>
    </source>
</evidence>
<dbReference type="PANTHER" id="PTHR43808">
    <property type="entry name" value="ACETYLORNITHINE DEACETYLASE"/>
    <property type="match status" value="1"/>
</dbReference>
<dbReference type="OrthoDB" id="9792335at2"/>
<dbReference type="Pfam" id="PF01546">
    <property type="entry name" value="Peptidase_M20"/>
    <property type="match status" value="1"/>
</dbReference>
<dbReference type="EMBL" id="CP099799">
    <property type="protein sequence ID" value="USS02192.1"/>
    <property type="molecule type" value="Genomic_DNA"/>
</dbReference>
<keyword evidence="5" id="KW-0862">Zinc</keyword>
<proteinExistence type="inferred from homology"/>
<dbReference type="GO" id="GO:0046872">
    <property type="term" value="F:metal ion binding"/>
    <property type="evidence" value="ECO:0007669"/>
    <property type="project" value="UniProtKB-KW"/>
</dbReference>
<keyword evidence="3" id="KW-0479">Metal-binding</keyword>
<evidence type="ECO:0000313" key="8">
    <source>
        <dbReference type="EMBL" id="USS02192.1"/>
    </source>
</evidence>
<dbReference type="Proteomes" id="UP001055437">
    <property type="component" value="Chromosome"/>
</dbReference>
<evidence type="ECO:0000256" key="5">
    <source>
        <dbReference type="ARBA" id="ARBA00022833"/>
    </source>
</evidence>
<dbReference type="InterPro" id="IPR002933">
    <property type="entry name" value="Peptidase_M20"/>
</dbReference>
<evidence type="ECO:0000313" key="9">
    <source>
        <dbReference type="Proteomes" id="UP000280586"/>
    </source>
</evidence>
<reference evidence="7 9" key="1">
    <citation type="submission" date="2017-09" db="EMBL/GenBank/DDBJ databases">
        <authorList>
            <person name="Thomas P."/>
            <person name="Seyboldt C."/>
        </authorList>
    </citation>
    <scope>NUCLEOTIDE SEQUENCE [LARGE SCALE GENOMIC DNA]</scope>
    <source>
        <strain evidence="7 9">DSM 7534</strain>
    </source>
</reference>
<name>A0A9N7JMY2_CLOSE</name>
<dbReference type="InterPro" id="IPR036264">
    <property type="entry name" value="Bact_exopeptidase_dim_dom"/>
</dbReference>
<evidence type="ECO:0000259" key="6">
    <source>
        <dbReference type="Pfam" id="PF07687"/>
    </source>
</evidence>
<dbReference type="GO" id="GO:0016787">
    <property type="term" value="F:hydrolase activity"/>
    <property type="evidence" value="ECO:0007669"/>
    <property type="project" value="UniProtKB-KW"/>
</dbReference>
<dbReference type="InterPro" id="IPR050072">
    <property type="entry name" value="Peptidase_M20A"/>
</dbReference>
<evidence type="ECO:0000256" key="2">
    <source>
        <dbReference type="ARBA" id="ARBA00006247"/>
    </source>
</evidence>
<dbReference type="AlphaFoldDB" id="A0A9N7JMY2"/>
<accession>A0A9N7JMY2</accession>
<keyword evidence="4" id="KW-0378">Hydrolase</keyword>
<dbReference type="PANTHER" id="PTHR43808:SF8">
    <property type="entry name" value="PEPTIDASE M20 DIMERISATION DOMAIN-CONTAINING PROTEIN"/>
    <property type="match status" value="1"/>
</dbReference>
<comment type="cofactor">
    <cofactor evidence="1">
        <name>Zn(2+)</name>
        <dbReference type="ChEBI" id="CHEBI:29105"/>
    </cofactor>
</comment>
<sequence>MVNYVEQITQLGKEFHNDVITFTQKLIQTPSISCDEKGVADLLLEKMKELGYDEVFRDSMGNVVGIVKGTEAGPTIMYNGHMDHVSPGDINNWEGYDPYGGKLDICEIDNQDKTAKDLVECIHGRAASDVKAGLAAQVYSGGILVRLKKNGFRFKGSYMFTGVVEEEPAETVGMTHLIDKTFAEKGITYDAMISCEATSLKLYCGHRGRTEMLATVLGRTSHGSAPWLGINSIYKSIPLINKLKDELYPSLPSDEKLGQSSISLNIIECSPGALSIVPDKCMLSIDRRTIPGEDAKLALKQVRDIIDEIQKKDSEFKAVVEVKNGIHKSYTGVEYTVPKDMMPWKIAEDHPFVIAAAKGLTDVNQPVKYGYWDFGTDASKTAGIDRKPTIGYSPMQEQYAHTPYDKVRTDFIDKAVIGNVSIFLNVVECHKSAYHPLVW</sequence>
<dbReference type="SUPFAM" id="SSF55031">
    <property type="entry name" value="Bacterial exopeptidase dimerisation domain"/>
    <property type="match status" value="1"/>
</dbReference>
<dbReference type="RefSeq" id="WP_066676134.1">
    <property type="nucleotide sequence ID" value="NZ_CABMIZ010000013.1"/>
</dbReference>